<protein>
    <submittedName>
        <fullName evidence="2">Uncharacterized protein</fullName>
    </submittedName>
</protein>
<sequence>MQKFKESVKLQSGTQIEVTQRITVGSDQRALAYAVDTYFFLPNELLINPDTYAGRDFQKHLKTYIRLGCPARTLEALAAPNGALEKLRRTLLVLADETQGKENPQKLLGRYESAVKRMALLYQRSLSMSVKTLLKRAESMTDAELHASIEALFTSAKIVRSGFRDLRLAAESCEERVESHAFDLCNEFISISTAKAVSRLYERLEGRCANVVDRFWLEEKLYRESRYPGTIARSSADRERVLYRWRAVKKYVESLLYFDVRRRDGETLLAHSLYGAAAAVSMLFATIVAFVWQSRYGSLSLNLFFAMILAYIFKDRIKEVLRAKLLRRFREWLPDRRLRIMRTGTAGTEIGRCDETFDFLSSKQIPPEVARLRRDAKEPPFSFMTNGRTEQVFRYRKTVDLAVSEAVLQFTERQFVDITRFNLSDFLRNIDNLYSSLPELDLDEPEPARAPKTYHIYMAREITVDNRRTLELCRICVSLDGIRSLEQMVAPMPL</sequence>
<dbReference type="RefSeq" id="WP_205102563.1">
    <property type="nucleotide sequence ID" value="NZ_JACJJC010000008.1"/>
</dbReference>
<feature type="transmembrane region" description="Helical" evidence="1">
    <location>
        <begin position="296"/>
        <end position="313"/>
    </location>
</feature>
<comment type="caution">
    <text evidence="2">The sequence shown here is derived from an EMBL/GenBank/DDBJ whole genome shotgun (WGS) entry which is preliminary data.</text>
</comment>
<gene>
    <name evidence="2" type="ORF">H6A60_06260</name>
</gene>
<accession>A0ABS2DRX6</accession>
<organism evidence="2 3">
    <name type="scientific">Sutterella massiliensis</name>
    <dbReference type="NCBI Taxonomy" id="1816689"/>
    <lineage>
        <taxon>Bacteria</taxon>
        <taxon>Pseudomonadati</taxon>
        <taxon>Pseudomonadota</taxon>
        <taxon>Betaproteobacteria</taxon>
        <taxon>Burkholderiales</taxon>
        <taxon>Sutterellaceae</taxon>
        <taxon>Sutterella</taxon>
    </lineage>
</organism>
<reference evidence="2 3" key="1">
    <citation type="journal article" date="2021" name="Sci. Rep.">
        <title>The distribution of antibiotic resistance genes in chicken gut microbiota commensals.</title>
        <authorList>
            <person name="Juricova H."/>
            <person name="Matiasovicova J."/>
            <person name="Kubasova T."/>
            <person name="Cejkova D."/>
            <person name="Rychlik I."/>
        </authorList>
    </citation>
    <scope>NUCLEOTIDE SEQUENCE [LARGE SCALE GENOMIC DNA]</scope>
    <source>
        <strain evidence="2 3">An829</strain>
    </source>
</reference>
<feature type="transmembrane region" description="Helical" evidence="1">
    <location>
        <begin position="268"/>
        <end position="290"/>
    </location>
</feature>
<dbReference type="EMBL" id="JACJJC010000008">
    <property type="protein sequence ID" value="MBM6704088.1"/>
    <property type="molecule type" value="Genomic_DNA"/>
</dbReference>
<keyword evidence="1" id="KW-1133">Transmembrane helix</keyword>
<proteinExistence type="predicted"/>
<evidence type="ECO:0000256" key="1">
    <source>
        <dbReference type="SAM" id="Phobius"/>
    </source>
</evidence>
<keyword evidence="3" id="KW-1185">Reference proteome</keyword>
<name>A0ABS2DRX6_9BURK</name>
<keyword evidence="1" id="KW-0472">Membrane</keyword>
<evidence type="ECO:0000313" key="2">
    <source>
        <dbReference type="EMBL" id="MBM6704088.1"/>
    </source>
</evidence>
<evidence type="ECO:0000313" key="3">
    <source>
        <dbReference type="Proteomes" id="UP000715095"/>
    </source>
</evidence>
<keyword evidence="1" id="KW-0812">Transmembrane</keyword>
<dbReference type="Proteomes" id="UP000715095">
    <property type="component" value="Unassembled WGS sequence"/>
</dbReference>